<feature type="region of interest" description="Disordered" evidence="1">
    <location>
        <begin position="33"/>
        <end position="52"/>
    </location>
</feature>
<protein>
    <recommendedName>
        <fullName evidence="5">DUF732 domain-containing protein</fullName>
    </recommendedName>
</protein>
<dbReference type="RefSeq" id="WP_142092362.1">
    <property type="nucleotide sequence ID" value="NZ_BAAAMD010000003.1"/>
</dbReference>
<evidence type="ECO:0000313" key="3">
    <source>
        <dbReference type="EMBL" id="TQL62533.1"/>
    </source>
</evidence>
<evidence type="ECO:0000256" key="2">
    <source>
        <dbReference type="SAM" id="SignalP"/>
    </source>
</evidence>
<dbReference type="OrthoDB" id="3726412at2"/>
<dbReference type="AlphaFoldDB" id="A0A542ZQ96"/>
<gene>
    <name evidence="3" type="ORF">FB460_0311</name>
</gene>
<feature type="signal peptide" evidence="2">
    <location>
        <begin position="1"/>
        <end position="29"/>
    </location>
</feature>
<proteinExistence type="predicted"/>
<evidence type="ECO:0000313" key="4">
    <source>
        <dbReference type="Proteomes" id="UP000316196"/>
    </source>
</evidence>
<organism evidence="3 4">
    <name type="scientific">Propioniferax innocua</name>
    <dbReference type="NCBI Taxonomy" id="1753"/>
    <lineage>
        <taxon>Bacteria</taxon>
        <taxon>Bacillati</taxon>
        <taxon>Actinomycetota</taxon>
        <taxon>Actinomycetes</taxon>
        <taxon>Propionibacteriales</taxon>
        <taxon>Propionibacteriaceae</taxon>
        <taxon>Propioniferax</taxon>
    </lineage>
</organism>
<name>A0A542ZQ96_9ACTN</name>
<reference evidence="3 4" key="1">
    <citation type="submission" date="2019-06" db="EMBL/GenBank/DDBJ databases">
        <title>Sequencing the genomes of 1000 actinobacteria strains.</title>
        <authorList>
            <person name="Klenk H.-P."/>
        </authorList>
    </citation>
    <scope>NUCLEOTIDE SEQUENCE [LARGE SCALE GENOMIC DNA]</scope>
    <source>
        <strain evidence="3 4">DSM 8251</strain>
    </source>
</reference>
<keyword evidence="4" id="KW-1185">Reference proteome</keyword>
<feature type="chain" id="PRO_5038668028" description="DUF732 domain-containing protein" evidence="2">
    <location>
        <begin position="30"/>
        <end position="229"/>
    </location>
</feature>
<evidence type="ECO:0000256" key="1">
    <source>
        <dbReference type="SAM" id="MobiDB-lite"/>
    </source>
</evidence>
<comment type="caution">
    <text evidence="3">The sequence shown here is derived from an EMBL/GenBank/DDBJ whole genome shotgun (WGS) entry which is preliminary data.</text>
</comment>
<accession>A0A542ZQ96</accession>
<dbReference type="Proteomes" id="UP000316196">
    <property type="component" value="Unassembled WGS sequence"/>
</dbReference>
<keyword evidence="2" id="KW-0732">Signal</keyword>
<sequence length="229" mass="25186">MQMMTHNRNHTRYGCLLIATAALGSVVLAGCSSPAPDPDPTPISGASQAEQSDAEILKQQLDAAWERAKQRAPNLTDEDRPEVQQVRSITLDEHPQVIVDCLHKAGFPEVTAEEGAVTYSVADEAQGAALALAHYTCVAEYPLDPKFERPLTDEQLRKLYDHYTGPLRECVETEGHEVSEPPTFEKFVEDHRSETGTWDPISEASANLNGSQVQALMDKCPDTPPDLYD</sequence>
<evidence type="ECO:0008006" key="5">
    <source>
        <dbReference type="Google" id="ProtNLM"/>
    </source>
</evidence>
<dbReference type="EMBL" id="VFOR01000001">
    <property type="protein sequence ID" value="TQL62533.1"/>
    <property type="molecule type" value="Genomic_DNA"/>
</dbReference>